<dbReference type="Proteomes" id="UP000521943">
    <property type="component" value="Unassembled WGS sequence"/>
</dbReference>
<name>A0A8H6IER1_9AGAR</name>
<dbReference type="SUPFAM" id="SSF53098">
    <property type="entry name" value="Ribonuclease H-like"/>
    <property type="match status" value="1"/>
</dbReference>
<evidence type="ECO:0000313" key="2">
    <source>
        <dbReference type="Proteomes" id="UP000521943"/>
    </source>
</evidence>
<keyword evidence="2" id="KW-1185">Reference proteome</keyword>
<dbReference type="OrthoDB" id="3359487at2759"/>
<comment type="caution">
    <text evidence="1">The sequence shown here is derived from an EMBL/GenBank/DDBJ whole genome shotgun (WGS) entry which is preliminary data.</text>
</comment>
<reference evidence="1 2" key="1">
    <citation type="submission" date="2020-07" db="EMBL/GenBank/DDBJ databases">
        <title>Comparative genomics of pyrophilous fungi reveals a link between fire events and developmental genes.</title>
        <authorList>
            <consortium name="DOE Joint Genome Institute"/>
            <person name="Steindorff A.S."/>
            <person name="Carver A."/>
            <person name="Calhoun S."/>
            <person name="Stillman K."/>
            <person name="Liu H."/>
            <person name="Lipzen A."/>
            <person name="Pangilinan J."/>
            <person name="Labutti K."/>
            <person name="Bruns T.D."/>
            <person name="Grigoriev I.V."/>
        </authorList>
    </citation>
    <scope>NUCLEOTIDE SEQUENCE [LARGE SCALE GENOMIC DNA]</scope>
    <source>
        <strain evidence="1 2">CBS 144469</strain>
    </source>
</reference>
<organism evidence="1 2">
    <name type="scientific">Ephemerocybe angulata</name>
    <dbReference type="NCBI Taxonomy" id="980116"/>
    <lineage>
        <taxon>Eukaryota</taxon>
        <taxon>Fungi</taxon>
        <taxon>Dikarya</taxon>
        <taxon>Basidiomycota</taxon>
        <taxon>Agaricomycotina</taxon>
        <taxon>Agaricomycetes</taxon>
        <taxon>Agaricomycetidae</taxon>
        <taxon>Agaricales</taxon>
        <taxon>Agaricineae</taxon>
        <taxon>Psathyrellaceae</taxon>
        <taxon>Ephemerocybe</taxon>
    </lineage>
</organism>
<protein>
    <submittedName>
        <fullName evidence="1">Uncharacterized protein</fullName>
    </submittedName>
</protein>
<gene>
    <name evidence="1" type="ORF">DFP72DRAFT_801536</name>
</gene>
<accession>A0A8H6IER1</accession>
<sequence>AIIRLVGEQRALRAYELDNDEWDIIKQLTDILKVYKHVTLFFSCTTPSLSTVIPVMDHIDDVLTDFSLDVVQEYAPAIRTACALSKKTLNRYYNKTDYSDNYRISMILDPHYKLEYFKDHDWSEEWIETALQVTRDEFECSYASMELPENWDEMKRLLTKVHLITCCFHHNQCPSFIPPSPPTSFAPIPHCHQSTLT</sequence>
<proteinExistence type="predicted"/>
<evidence type="ECO:0000313" key="1">
    <source>
        <dbReference type="EMBL" id="KAF6762938.1"/>
    </source>
</evidence>
<dbReference type="EMBL" id="JACGCI010000006">
    <property type="protein sequence ID" value="KAF6762938.1"/>
    <property type="molecule type" value="Genomic_DNA"/>
</dbReference>
<dbReference type="AlphaFoldDB" id="A0A8H6IER1"/>
<feature type="non-terminal residue" evidence="1">
    <location>
        <position position="1"/>
    </location>
</feature>
<dbReference type="InterPro" id="IPR012337">
    <property type="entry name" value="RNaseH-like_sf"/>
</dbReference>